<comment type="caution">
    <text evidence="1">The sequence shown here is derived from an EMBL/GenBank/DDBJ whole genome shotgun (WGS) entry which is preliminary data.</text>
</comment>
<reference evidence="1 2" key="1">
    <citation type="submission" date="2020-02" db="EMBL/GenBank/DDBJ databases">
        <title>Genome sequence of the type strain DSM 27180 of Arthrobacter silviterrae.</title>
        <authorList>
            <person name="Gao J."/>
            <person name="Sun J."/>
        </authorList>
    </citation>
    <scope>NUCLEOTIDE SEQUENCE [LARGE SCALE GENOMIC DNA]</scope>
    <source>
        <strain evidence="1 2">DSM 27180</strain>
    </source>
</reference>
<organism evidence="1 2">
    <name type="scientific">Arthrobacter silviterrae</name>
    <dbReference type="NCBI Taxonomy" id="2026658"/>
    <lineage>
        <taxon>Bacteria</taxon>
        <taxon>Bacillati</taxon>
        <taxon>Actinomycetota</taxon>
        <taxon>Actinomycetes</taxon>
        <taxon>Micrococcales</taxon>
        <taxon>Micrococcaceae</taxon>
        <taxon>Arthrobacter</taxon>
    </lineage>
</organism>
<dbReference type="InterPro" id="IPR025447">
    <property type="entry name" value="DUF4192"/>
</dbReference>
<dbReference type="RefSeq" id="WP_165183345.1">
    <property type="nucleotide sequence ID" value="NZ_JAAKZI010000038.1"/>
</dbReference>
<keyword evidence="2" id="KW-1185">Reference proteome</keyword>
<proteinExistence type="predicted"/>
<protein>
    <submittedName>
        <fullName evidence="1">DUF4192 domain-containing protein</fullName>
    </submittedName>
</protein>
<name>A0ABX0DDX7_9MICC</name>
<accession>A0ABX0DDX7</accession>
<dbReference type="EMBL" id="JAAKZI010000038">
    <property type="protein sequence ID" value="NGN85132.1"/>
    <property type="molecule type" value="Genomic_DNA"/>
</dbReference>
<dbReference type="Proteomes" id="UP000479226">
    <property type="component" value="Unassembled WGS sequence"/>
</dbReference>
<evidence type="ECO:0000313" key="2">
    <source>
        <dbReference type="Proteomes" id="UP000479226"/>
    </source>
</evidence>
<gene>
    <name evidence="1" type="ORF">G6N77_16935</name>
</gene>
<sequence>MGKQEKIRVSAGEDLLAFIPHIVGYWPENSVVCIGMGGKALRATMRLDLPPSGTVDLDGFARVAAVQLASDLQADGCLIALFAGEDWTEPDNFPLRDLHEALQRAFAAEGLPVRDSWYVGSGHWRSVECSNPSCCPWPGRSNSTITGSFVNAEFVFRGSAVEENPRERIPKMTAVTDRAFAGKVEALRPALADGLAGTALAVNQAAVTLGAWERSLAHWPEHPDAGMSAFLAASLGNTSMRDAVMVSLADTPELALAGLFDMGFLESATARPVVPPNWFGGNQAEDYEVFLSGGRQGGVGGLSDPLDLDACGAAATFSDILLGGSAVGGGAAHPRAARPNWERMDRAEELLLFLAGSLQGPAKAPVLCLLGWIQWCRGRGTWAGTYFQASQGCQPGYKLAYLLERLLDTGFVAAWAKDQRTAWPGYRRDEFEEEAA</sequence>
<evidence type="ECO:0000313" key="1">
    <source>
        <dbReference type="EMBL" id="NGN85132.1"/>
    </source>
</evidence>
<dbReference type="Pfam" id="PF13830">
    <property type="entry name" value="DUF4192"/>
    <property type="match status" value="2"/>
</dbReference>